<gene>
    <name evidence="1" type="ORF">DPMN_052968</name>
</gene>
<dbReference type="AlphaFoldDB" id="A0A9D4CME0"/>
<accession>A0A9D4CME0</accession>
<organism evidence="1 2">
    <name type="scientific">Dreissena polymorpha</name>
    <name type="common">Zebra mussel</name>
    <name type="synonym">Mytilus polymorpha</name>
    <dbReference type="NCBI Taxonomy" id="45954"/>
    <lineage>
        <taxon>Eukaryota</taxon>
        <taxon>Metazoa</taxon>
        <taxon>Spiralia</taxon>
        <taxon>Lophotrochozoa</taxon>
        <taxon>Mollusca</taxon>
        <taxon>Bivalvia</taxon>
        <taxon>Autobranchia</taxon>
        <taxon>Heteroconchia</taxon>
        <taxon>Euheterodonta</taxon>
        <taxon>Imparidentia</taxon>
        <taxon>Neoheterodontei</taxon>
        <taxon>Myida</taxon>
        <taxon>Dreissenoidea</taxon>
        <taxon>Dreissenidae</taxon>
        <taxon>Dreissena</taxon>
    </lineage>
</organism>
<evidence type="ECO:0000313" key="2">
    <source>
        <dbReference type="Proteomes" id="UP000828390"/>
    </source>
</evidence>
<reference evidence="1" key="1">
    <citation type="journal article" date="2019" name="bioRxiv">
        <title>The Genome of the Zebra Mussel, Dreissena polymorpha: A Resource for Invasive Species Research.</title>
        <authorList>
            <person name="McCartney M.A."/>
            <person name="Auch B."/>
            <person name="Kono T."/>
            <person name="Mallez S."/>
            <person name="Zhang Y."/>
            <person name="Obille A."/>
            <person name="Becker A."/>
            <person name="Abrahante J.E."/>
            <person name="Garbe J."/>
            <person name="Badalamenti J.P."/>
            <person name="Herman A."/>
            <person name="Mangelson H."/>
            <person name="Liachko I."/>
            <person name="Sullivan S."/>
            <person name="Sone E.D."/>
            <person name="Koren S."/>
            <person name="Silverstein K.A.T."/>
            <person name="Beckman K.B."/>
            <person name="Gohl D.M."/>
        </authorList>
    </citation>
    <scope>NUCLEOTIDE SEQUENCE</scope>
    <source>
        <strain evidence="1">Duluth1</strain>
        <tissue evidence="1">Whole animal</tissue>
    </source>
</reference>
<dbReference type="EMBL" id="JAIWYP010000012">
    <property type="protein sequence ID" value="KAH3727043.1"/>
    <property type="molecule type" value="Genomic_DNA"/>
</dbReference>
<comment type="caution">
    <text evidence="1">The sequence shown here is derived from an EMBL/GenBank/DDBJ whole genome shotgun (WGS) entry which is preliminary data.</text>
</comment>
<proteinExistence type="predicted"/>
<keyword evidence="2" id="KW-1185">Reference proteome</keyword>
<protein>
    <submittedName>
        <fullName evidence="1">Uncharacterized protein</fullName>
    </submittedName>
</protein>
<sequence length="61" mass="7159">MANKYWKTSVSLLTAKIPNTQVRPSTGRRIHILRTPVLYLYTYVKIEVDTWIAVLQRVLKD</sequence>
<evidence type="ECO:0000313" key="1">
    <source>
        <dbReference type="EMBL" id="KAH3727043.1"/>
    </source>
</evidence>
<name>A0A9D4CME0_DREPO</name>
<reference evidence="1" key="2">
    <citation type="submission" date="2020-11" db="EMBL/GenBank/DDBJ databases">
        <authorList>
            <person name="McCartney M.A."/>
            <person name="Auch B."/>
            <person name="Kono T."/>
            <person name="Mallez S."/>
            <person name="Becker A."/>
            <person name="Gohl D.M."/>
            <person name="Silverstein K.A.T."/>
            <person name="Koren S."/>
            <person name="Bechman K.B."/>
            <person name="Herman A."/>
            <person name="Abrahante J.E."/>
            <person name="Garbe J."/>
        </authorList>
    </citation>
    <scope>NUCLEOTIDE SEQUENCE</scope>
    <source>
        <strain evidence="1">Duluth1</strain>
        <tissue evidence="1">Whole animal</tissue>
    </source>
</reference>
<dbReference type="Proteomes" id="UP000828390">
    <property type="component" value="Unassembled WGS sequence"/>
</dbReference>